<evidence type="ECO:0000313" key="3">
    <source>
        <dbReference type="EMBL" id="EFC40977.1"/>
    </source>
</evidence>
<dbReference type="EMBL" id="GG738889">
    <property type="protein sequence ID" value="EFC40977.1"/>
    <property type="molecule type" value="Genomic_DNA"/>
</dbReference>
<protein>
    <submittedName>
        <fullName evidence="3">Uncharacterized protein</fullName>
    </submittedName>
</protein>
<evidence type="ECO:0000256" key="1">
    <source>
        <dbReference type="SAM" id="Coils"/>
    </source>
</evidence>
<sequence>MADRLISSVLGKYLSVFIKNWGKDALSLSFMKGSGSLNNLFVNEQVIQEVLPIDFLQVMDAHVNQLSIRLPGLTRLTNDPLIITLDKLVINLEEPTKPFVKKTPLKDFLEKNRGSQGDEGSSSSKTGTSKYGFVDRIIDGLKIVVNRVEINIKTLGPIPSTQIGPYTPHVLQILVKGFTLQTTDYRFKPVPDLKQAIPKVDKNPFVWVHRMGTIESISISLIPSSVFSSTGIKSTPSANSFLPNSDPIKLLNDITCNIFITMKKRAVTVGKQSSLLSINAEIILPKIAITLRQDDIKALIRVLLAFKSASARQDLIQPKDPLTTYVKRTKRSGSQSSLSSKSSKTSMTNTTTTARQSKAISKFFVDNNGDEEDSDDEAKLEEELAEMDGDLNDMEIITDDMIKKSSTPQDTVRKCIVVNLNEFSMTFLYSRDENNQPKQVVGRENRRVLGYYFEMLGFQLGLVMPEDTPEDKNIQLGIPFIQFKEITTSFKGQGNLSETAASFLDLELIGNHNTTDNELKDENYIIQPQIFKEEFEEDDFVSHHAETTKIVSPTVTGSHSYTVNLDVWPEFLSTHRYYPDYTKTDRVYRPNSVIKRKFFEEGKEMVRLKFVKGEGMEFILECRVNPINIMLDVRRLIRLLEFSLECLPDMSVKPPVDSIIQLGKPLNPTGSLSSMASTTKSAEKLKVSPSSNSINSSNSDYNSDEESGGDEKSFSFLVEIRSPKIFIPSNYSPDLMTDVNEIVCIDNRELIITSDPRIRKQSEWGKKDKDSLFAPKSIDTFPSSGSDYSSLHSSLWEVLPNKFKVKISDFLIQIMPSIHSPPQRIMEPLSLTFDLGINDETLSDYHAKLPKIVLLTFIENLNFHMNQSQVILLLEFIRTFVDDPPMIKSFLIQSTKSFHDHNIDLFKKPNQPQPIIEAPKEDIRLIPLMFMSKIAKLEVSITASSATSMEAFFSSQYDPSLDAKLLTMVLSGAEVLVETNNTTKVSNFLTVKSKIAHFEITSPQNGENPSSIMVSHMHSSISQKSPYVFPMYDKTKSPGHMIVFRYEHPMDLNADTKKSPATPSDQPQMEPHRNSNFLRNPRLILKANGLHIGLNTDTAYHVLHFLNSRENAFDVSPMEIMNRTVKRTYSKIREKYLPEKKKAQEEEEELVSQLPTDFLESETGITSPKVEESLSPKDSVEVLEENQEEQTQQQQESSLPQVAGQEAESKSAATSPSEKDEEDEEPLTDEEMNTEEGDDSFEIITSESAFDTPKETPTLTLTMKEIDSFVSVEVDSSEKKPEPISIATGISTPTIRTIEPAKIERKTKESTAEIIPVIKEEIIPTIKTELIPVIKTVAKKIKDTKKKPQVVKEQSEEQELTEEEEDKKTVQEFLATTHQTFYPMLFDISLEEVEVYVIGKGQGPNAVGVEIKTLGVTHLPTRSIMEGATLPMFDSLYRIEHLDRISKQPVQSFSNRSHEYELKLYGTGTNVHCLIKTGVPFKSLDDINSAPKTSTFDNLEVVPLTSAPVDWMIGLINDYTKPLSKRGIWFQAMDPSLGHSENSLRIEIKPEMVYVISKLLRSQFKDIKQWADMLQGYFAMFADKKTLLIIKKFQNLGDLIAESQRSFTKTLIEHYSLTRLFNNMHSELNDKTEALNEAIKSKIHLTEVLADMQNQQSSIKTPSKQPQAVTNTPKVDDNKKNILIEGPCKVLTHSSNTFKRIHCVLLDTCEILCLTQKLPPQSFVKDSTNAIDKYLFYHMALSDTTEYIKTQVPIEENQPMPKEVLAIINGNEKRLFIYPETPNQLADWIRLSARVIEELRIKNMRIDMSVQTDIGRDFFETRKQEVDDKKNEEIVNRVLTDESIEHQNRELRGMQKQFEIIKNSLRVAAEEEFSLRVEFSQLHEYIQSFRKEQENREQSISTYLTQESETRKLLNQQKHLTKQLQSECDLRDRKITDLDFKLKEEKKKFKKAQEETNALHRTLREHIIQLQQDLQKTQIDKGKVEKEYNVLVKRQIQQTERALKMEKKGESAQIVRGEINDQQLVNAELKNIISDLYVQLAELKQQNQNLQMQNLELQTKLLQDKLTEPQDEVSPAQTGEIKLETVLSFSGKDKLLANNNGASSPTDDHDRKPLPTIPQKNLPTLPVLPPNQRPTTGQPNNGLSTPSLRERGATIAGKLTNTAGRLRSSFIGKLSDLNTPNNPSNNK</sequence>
<keyword evidence="4" id="KW-1185">Reference proteome</keyword>
<gene>
    <name evidence="3" type="ORF">NAEGRDRAFT_80886</name>
</gene>
<feature type="region of interest" description="Disordered" evidence="2">
    <location>
        <begin position="1053"/>
        <end position="1077"/>
    </location>
</feature>
<dbReference type="OMA" id="SPMEIMN"/>
<feature type="compositionally biased region" description="Acidic residues" evidence="2">
    <location>
        <begin position="1219"/>
        <end position="1237"/>
    </location>
</feature>
<dbReference type="OrthoDB" id="43807at2759"/>
<dbReference type="PANTHER" id="PTHR22774:SF11">
    <property type="entry name" value="CHOREIN N-TERMINAL DOMAIN-CONTAINING PROTEIN"/>
    <property type="match status" value="1"/>
</dbReference>
<feature type="compositionally biased region" description="Polar residues" evidence="2">
    <location>
        <begin position="671"/>
        <end position="680"/>
    </location>
</feature>
<feature type="region of interest" description="Disordered" evidence="2">
    <location>
        <begin position="1140"/>
        <end position="1237"/>
    </location>
</feature>
<feature type="region of interest" description="Disordered" evidence="2">
    <location>
        <begin position="2094"/>
        <end position="2187"/>
    </location>
</feature>
<dbReference type="Pfam" id="PF24917">
    <property type="entry name" value="BLTP3A_B"/>
    <property type="match status" value="1"/>
</dbReference>
<feature type="compositionally biased region" description="Low complexity" evidence="2">
    <location>
        <begin position="688"/>
        <end position="701"/>
    </location>
</feature>
<feature type="compositionally biased region" description="Basic and acidic residues" evidence="2">
    <location>
        <begin position="1169"/>
        <end position="1180"/>
    </location>
</feature>
<dbReference type="PANTHER" id="PTHR22774">
    <property type="entry name" value="CHOREIN N-TERMINAL DOMAIN-CONTAINING PROTEIN"/>
    <property type="match status" value="1"/>
</dbReference>
<dbReference type="Proteomes" id="UP000006671">
    <property type="component" value="Unassembled WGS sequence"/>
</dbReference>
<evidence type="ECO:0000256" key="2">
    <source>
        <dbReference type="SAM" id="MobiDB-lite"/>
    </source>
</evidence>
<dbReference type="InterPro" id="IPR026728">
    <property type="entry name" value="BLTP3A/B"/>
</dbReference>
<feature type="compositionally biased region" description="Polar residues" evidence="2">
    <location>
        <begin position="2133"/>
        <end position="2147"/>
    </location>
</feature>
<dbReference type="eggNOG" id="KOG2955">
    <property type="taxonomic scope" value="Eukaryota"/>
</dbReference>
<feature type="compositionally biased region" description="Low complexity" evidence="2">
    <location>
        <begin position="332"/>
        <end position="353"/>
    </location>
</feature>
<feature type="region of interest" description="Disordered" evidence="2">
    <location>
        <begin position="671"/>
        <end position="709"/>
    </location>
</feature>
<feature type="coiled-coil region" evidence="1">
    <location>
        <begin position="2026"/>
        <end position="2065"/>
    </location>
</feature>
<dbReference type="InParanoid" id="D2VQM9"/>
<evidence type="ECO:0000313" key="4">
    <source>
        <dbReference type="Proteomes" id="UP000006671"/>
    </source>
</evidence>
<feature type="coiled-coil region" evidence="1">
    <location>
        <begin position="1935"/>
        <end position="1987"/>
    </location>
</feature>
<keyword evidence="1" id="KW-0175">Coiled coil</keyword>
<proteinExistence type="predicted"/>
<dbReference type="RefSeq" id="XP_002673721.1">
    <property type="nucleotide sequence ID" value="XM_002673675.1"/>
</dbReference>
<feature type="region of interest" description="Disordered" evidence="2">
    <location>
        <begin position="1346"/>
        <end position="1365"/>
    </location>
</feature>
<reference evidence="3 4" key="1">
    <citation type="journal article" date="2010" name="Cell">
        <title>The genome of Naegleria gruberi illuminates early eukaryotic versatility.</title>
        <authorList>
            <person name="Fritz-Laylin L.K."/>
            <person name="Prochnik S.E."/>
            <person name="Ginger M.L."/>
            <person name="Dacks J.B."/>
            <person name="Carpenter M.L."/>
            <person name="Field M.C."/>
            <person name="Kuo A."/>
            <person name="Paredez A."/>
            <person name="Chapman J."/>
            <person name="Pham J."/>
            <person name="Shu S."/>
            <person name="Neupane R."/>
            <person name="Cipriano M."/>
            <person name="Mancuso J."/>
            <person name="Tu H."/>
            <person name="Salamov A."/>
            <person name="Lindquist E."/>
            <person name="Shapiro H."/>
            <person name="Lucas S."/>
            <person name="Grigoriev I.V."/>
            <person name="Cande W.Z."/>
            <person name="Fulton C."/>
            <person name="Rokhsar D.S."/>
            <person name="Dawson S.C."/>
        </authorList>
    </citation>
    <scope>NUCLEOTIDE SEQUENCE [LARGE SCALE GENOMIC DNA]</scope>
    <source>
        <strain evidence="3 4">NEG-M</strain>
    </source>
</reference>
<dbReference type="KEGG" id="ngr:NAEGRDRAFT_80886"/>
<feature type="compositionally biased region" description="Polar residues" evidence="2">
    <location>
        <begin position="2176"/>
        <end position="2187"/>
    </location>
</feature>
<organism evidence="4">
    <name type="scientific">Naegleria gruberi</name>
    <name type="common">Amoeba</name>
    <dbReference type="NCBI Taxonomy" id="5762"/>
    <lineage>
        <taxon>Eukaryota</taxon>
        <taxon>Discoba</taxon>
        <taxon>Heterolobosea</taxon>
        <taxon>Tetramitia</taxon>
        <taxon>Eutetramitia</taxon>
        <taxon>Vahlkampfiidae</taxon>
        <taxon>Naegleria</taxon>
    </lineage>
</organism>
<dbReference type="GeneID" id="8855617"/>
<name>D2VQM9_NAEGR</name>
<accession>D2VQM9</accession>
<dbReference type="VEuPathDB" id="AmoebaDB:NAEGRDRAFT_80886"/>
<feature type="compositionally biased region" description="Acidic residues" evidence="2">
    <location>
        <begin position="1356"/>
        <end position="1365"/>
    </location>
</feature>
<feature type="region of interest" description="Disordered" evidence="2">
    <location>
        <begin position="326"/>
        <end position="354"/>
    </location>
</feature>